<name>A0A0R3SZ56_HYMDI</name>
<evidence type="ECO:0000313" key="2">
    <source>
        <dbReference type="EMBL" id="VDL64672.1"/>
    </source>
</evidence>
<feature type="compositionally biased region" description="Polar residues" evidence="1">
    <location>
        <begin position="152"/>
        <end position="167"/>
    </location>
</feature>
<reference evidence="4" key="1">
    <citation type="submission" date="2017-02" db="UniProtKB">
        <authorList>
            <consortium name="WormBaseParasite"/>
        </authorList>
    </citation>
    <scope>IDENTIFICATION</scope>
</reference>
<sequence>MLSGIPKGQNGTAATISSGGGNSRQRFAPEIPTALLSTLFRHNISGNVTANSSINNYPRSGSIGQEENLPVVKPLNRQRFAPEIPTALLSTLFRHNTSGNVTANSSINNYPRSGSVGQEENLPVVKPLKYSKPVDSVERSYAHFLVPRRSLQHSQNLATPSATNRYQSGRRRRAETVAGAEVPESEKSPSRSPSTAAESNGGQYRSRSHTLSFSSMASAISRSDKGSSSLREAGIWGVHSGKYLIMDTINLLNLKILVLRPFSCFLRMNSGQVIC</sequence>
<organism evidence="4">
    <name type="scientific">Hymenolepis diminuta</name>
    <name type="common">Rat tapeworm</name>
    <dbReference type="NCBI Taxonomy" id="6216"/>
    <lineage>
        <taxon>Eukaryota</taxon>
        <taxon>Metazoa</taxon>
        <taxon>Spiralia</taxon>
        <taxon>Lophotrochozoa</taxon>
        <taxon>Platyhelminthes</taxon>
        <taxon>Cestoda</taxon>
        <taxon>Eucestoda</taxon>
        <taxon>Cyclophyllidea</taxon>
        <taxon>Hymenolepididae</taxon>
        <taxon>Hymenolepis</taxon>
    </lineage>
</organism>
<gene>
    <name evidence="2" type="ORF">HDID_LOCUS11049</name>
</gene>
<accession>A0A0R3SZ56</accession>
<dbReference type="WBParaSite" id="HDID_0001105201-mRNA-1">
    <property type="protein sequence ID" value="HDID_0001105201-mRNA-1"/>
    <property type="gene ID" value="HDID_0001105201"/>
</dbReference>
<evidence type="ECO:0000313" key="3">
    <source>
        <dbReference type="Proteomes" id="UP000274504"/>
    </source>
</evidence>
<protein>
    <submittedName>
        <fullName evidence="2 4">Uncharacterized protein</fullName>
    </submittedName>
</protein>
<dbReference type="Proteomes" id="UP000274504">
    <property type="component" value="Unassembled WGS sequence"/>
</dbReference>
<reference evidence="2 3" key="2">
    <citation type="submission" date="2018-11" db="EMBL/GenBank/DDBJ databases">
        <authorList>
            <consortium name="Pathogen Informatics"/>
        </authorList>
    </citation>
    <scope>NUCLEOTIDE SEQUENCE [LARGE SCALE GENOMIC DNA]</scope>
</reference>
<proteinExistence type="predicted"/>
<dbReference type="EMBL" id="UYSG01012367">
    <property type="protein sequence ID" value="VDL64672.1"/>
    <property type="molecule type" value="Genomic_DNA"/>
</dbReference>
<evidence type="ECO:0000313" key="4">
    <source>
        <dbReference type="WBParaSite" id="HDID_0001105201-mRNA-1"/>
    </source>
</evidence>
<evidence type="ECO:0000256" key="1">
    <source>
        <dbReference type="SAM" id="MobiDB-lite"/>
    </source>
</evidence>
<feature type="region of interest" description="Disordered" evidence="1">
    <location>
        <begin position="152"/>
        <end position="208"/>
    </location>
</feature>
<dbReference type="AlphaFoldDB" id="A0A0R3SZ56"/>
<feature type="region of interest" description="Disordered" evidence="1">
    <location>
        <begin position="1"/>
        <end position="26"/>
    </location>
</feature>
<dbReference type="STRING" id="6216.A0A0R3SZ56"/>
<feature type="compositionally biased region" description="Polar residues" evidence="1">
    <location>
        <begin position="195"/>
        <end position="208"/>
    </location>
</feature>